<name>A0AAV2K023_KNICA</name>
<dbReference type="AlphaFoldDB" id="A0AAV2K023"/>
<sequence>MVVCSKVDRPQSIVGVCGRVDRPLIMASVPCPPHICPMFLTPSPMSISLSHVPHICSMSLTVCPMSTTVCLMSITVCLMSITACLMFTVCPMPSSHLRCQ</sequence>
<reference evidence="2 3" key="1">
    <citation type="submission" date="2024-04" db="EMBL/GenBank/DDBJ databases">
        <authorList>
            <person name="Waldvogel A.-M."/>
            <person name="Schoenle A."/>
        </authorList>
    </citation>
    <scope>NUCLEOTIDE SEQUENCE [LARGE SCALE GENOMIC DNA]</scope>
</reference>
<feature type="transmembrane region" description="Helical" evidence="1">
    <location>
        <begin position="68"/>
        <end position="89"/>
    </location>
</feature>
<keyword evidence="3" id="KW-1185">Reference proteome</keyword>
<evidence type="ECO:0000256" key="1">
    <source>
        <dbReference type="SAM" id="Phobius"/>
    </source>
</evidence>
<dbReference type="EMBL" id="OZ035837">
    <property type="protein sequence ID" value="CAL1581798.1"/>
    <property type="molecule type" value="Genomic_DNA"/>
</dbReference>
<proteinExistence type="predicted"/>
<keyword evidence="1" id="KW-0812">Transmembrane</keyword>
<organism evidence="2 3">
    <name type="scientific">Knipowitschia caucasica</name>
    <name type="common">Caucasian dwarf goby</name>
    <name type="synonym">Pomatoschistus caucasicus</name>
    <dbReference type="NCBI Taxonomy" id="637954"/>
    <lineage>
        <taxon>Eukaryota</taxon>
        <taxon>Metazoa</taxon>
        <taxon>Chordata</taxon>
        <taxon>Craniata</taxon>
        <taxon>Vertebrata</taxon>
        <taxon>Euteleostomi</taxon>
        <taxon>Actinopterygii</taxon>
        <taxon>Neopterygii</taxon>
        <taxon>Teleostei</taxon>
        <taxon>Neoteleostei</taxon>
        <taxon>Acanthomorphata</taxon>
        <taxon>Gobiaria</taxon>
        <taxon>Gobiiformes</taxon>
        <taxon>Gobioidei</taxon>
        <taxon>Gobiidae</taxon>
        <taxon>Gobiinae</taxon>
        <taxon>Knipowitschia</taxon>
    </lineage>
</organism>
<dbReference type="Proteomes" id="UP001497482">
    <property type="component" value="Chromosome 15"/>
</dbReference>
<accession>A0AAV2K023</accession>
<evidence type="ECO:0000313" key="2">
    <source>
        <dbReference type="EMBL" id="CAL1581798.1"/>
    </source>
</evidence>
<keyword evidence="1" id="KW-1133">Transmembrane helix</keyword>
<gene>
    <name evidence="2" type="ORF">KC01_LOCUS12523</name>
</gene>
<evidence type="ECO:0000313" key="3">
    <source>
        <dbReference type="Proteomes" id="UP001497482"/>
    </source>
</evidence>
<protein>
    <submittedName>
        <fullName evidence="2">Uncharacterized protein</fullName>
    </submittedName>
</protein>
<keyword evidence="1" id="KW-0472">Membrane</keyword>